<name>A0ACB8QQ72_9AGAM</name>
<reference evidence="1" key="1">
    <citation type="submission" date="2021-02" db="EMBL/GenBank/DDBJ databases">
        <authorList>
            <consortium name="DOE Joint Genome Institute"/>
            <person name="Ahrendt S."/>
            <person name="Looney B.P."/>
            <person name="Miyauchi S."/>
            <person name="Morin E."/>
            <person name="Drula E."/>
            <person name="Courty P.E."/>
            <person name="Chicoki N."/>
            <person name="Fauchery L."/>
            <person name="Kohler A."/>
            <person name="Kuo A."/>
            <person name="Labutti K."/>
            <person name="Pangilinan J."/>
            <person name="Lipzen A."/>
            <person name="Riley R."/>
            <person name="Andreopoulos W."/>
            <person name="He G."/>
            <person name="Johnson J."/>
            <person name="Barry K.W."/>
            <person name="Grigoriev I.V."/>
            <person name="Nagy L."/>
            <person name="Hibbett D."/>
            <person name="Henrissat B."/>
            <person name="Matheny P.B."/>
            <person name="Labbe J."/>
            <person name="Martin F."/>
        </authorList>
    </citation>
    <scope>NUCLEOTIDE SEQUENCE</scope>
    <source>
        <strain evidence="1">EC-137</strain>
    </source>
</reference>
<accession>A0ACB8QQ72</accession>
<dbReference type="Proteomes" id="UP000814128">
    <property type="component" value="Unassembled WGS sequence"/>
</dbReference>
<proteinExistence type="predicted"/>
<protein>
    <submittedName>
        <fullName evidence="1">Uncharacterized protein</fullName>
    </submittedName>
</protein>
<organism evidence="1 2">
    <name type="scientific">Vararia minispora EC-137</name>
    <dbReference type="NCBI Taxonomy" id="1314806"/>
    <lineage>
        <taxon>Eukaryota</taxon>
        <taxon>Fungi</taxon>
        <taxon>Dikarya</taxon>
        <taxon>Basidiomycota</taxon>
        <taxon>Agaricomycotina</taxon>
        <taxon>Agaricomycetes</taxon>
        <taxon>Russulales</taxon>
        <taxon>Lachnocladiaceae</taxon>
        <taxon>Vararia</taxon>
    </lineage>
</organism>
<gene>
    <name evidence="1" type="ORF">K488DRAFT_84587</name>
</gene>
<keyword evidence="2" id="KW-1185">Reference proteome</keyword>
<sequence length="574" mass="65128">MLRTKRERTLFVLAAGAVSFLLFFCHQHPSAAPDALKSHPHYRPVDVDAVHVPSKPGHDAEHAASPPLTVVVPDDDVSLHPLPAASESNSEPPMALAPFRDAPLPVHPPAADMIPPPPDPALLPPQTIPTGYAPPRLTLIVLWSPQDREHNYLPNFFASAAANPTIDILLIKFDKYGVGGDECNRPRSPDVANVREVCVDMDEYWDLHVNYLCQHWKCSKQQMKRVREVMVGRRQTDRVNSFYRPFRAEVFKKYMLPEVKFWAWGDLDVILGSFERVFPWDVADQFDVILAGWPTNWDNILLYMPGHMTAFRNSPAVAAQFLATPALATFDAFVGDDFISEACEEGEYSHHLFMRSGLTFLRFDAMVDTVHHISTLDGVFGIENDGWAERDRSDEPAESALVRLAPQINDALRQHSASARPRATFTSAGHEAKVDIVNDGSRAPFLWFGAQYAVMYHSVLGREVDGNGRAMRRYAMRREPHGPVMERFEPEEPFLVPAREPRGDWAYGTHNRPWLREALYNHLQTEKYKRWWSLPREALKPGDVLYMDKEHGAHLWDKEGALLWHSARVDQEMA</sequence>
<evidence type="ECO:0000313" key="1">
    <source>
        <dbReference type="EMBL" id="KAI0033850.1"/>
    </source>
</evidence>
<reference evidence="1" key="2">
    <citation type="journal article" date="2022" name="New Phytol.">
        <title>Evolutionary transition to the ectomycorrhizal habit in the genomes of a hyperdiverse lineage of mushroom-forming fungi.</title>
        <authorList>
            <person name="Looney B."/>
            <person name="Miyauchi S."/>
            <person name="Morin E."/>
            <person name="Drula E."/>
            <person name="Courty P.E."/>
            <person name="Kohler A."/>
            <person name="Kuo A."/>
            <person name="LaButti K."/>
            <person name="Pangilinan J."/>
            <person name="Lipzen A."/>
            <person name="Riley R."/>
            <person name="Andreopoulos W."/>
            <person name="He G."/>
            <person name="Johnson J."/>
            <person name="Nolan M."/>
            <person name="Tritt A."/>
            <person name="Barry K.W."/>
            <person name="Grigoriev I.V."/>
            <person name="Nagy L.G."/>
            <person name="Hibbett D."/>
            <person name="Henrissat B."/>
            <person name="Matheny P.B."/>
            <person name="Labbe J."/>
            <person name="Martin F.M."/>
        </authorList>
    </citation>
    <scope>NUCLEOTIDE SEQUENCE</scope>
    <source>
        <strain evidence="1">EC-137</strain>
    </source>
</reference>
<evidence type="ECO:0000313" key="2">
    <source>
        <dbReference type="Proteomes" id="UP000814128"/>
    </source>
</evidence>
<comment type="caution">
    <text evidence="1">The sequence shown here is derived from an EMBL/GenBank/DDBJ whole genome shotgun (WGS) entry which is preliminary data.</text>
</comment>
<dbReference type="EMBL" id="MU273511">
    <property type="protein sequence ID" value="KAI0033850.1"/>
    <property type="molecule type" value="Genomic_DNA"/>
</dbReference>